<sequence>MHAPNTPHTPTTPTGNKAQVVIITENPNRVEKECKESYQPFAGFGNPCIEGEKYFSEHNYASSFSVAQVATACDSRDE</sequence>
<reference evidence="1 2" key="1">
    <citation type="submission" date="2021-06" db="EMBL/GenBank/DDBJ databases">
        <title>Caerostris extrusa draft genome.</title>
        <authorList>
            <person name="Kono N."/>
            <person name="Arakawa K."/>
        </authorList>
    </citation>
    <scope>NUCLEOTIDE SEQUENCE [LARGE SCALE GENOMIC DNA]</scope>
</reference>
<organism evidence="1 2">
    <name type="scientific">Caerostris extrusa</name>
    <name type="common">Bark spider</name>
    <name type="synonym">Caerostris bankana</name>
    <dbReference type="NCBI Taxonomy" id="172846"/>
    <lineage>
        <taxon>Eukaryota</taxon>
        <taxon>Metazoa</taxon>
        <taxon>Ecdysozoa</taxon>
        <taxon>Arthropoda</taxon>
        <taxon>Chelicerata</taxon>
        <taxon>Arachnida</taxon>
        <taxon>Araneae</taxon>
        <taxon>Araneomorphae</taxon>
        <taxon>Entelegynae</taxon>
        <taxon>Araneoidea</taxon>
        <taxon>Araneidae</taxon>
        <taxon>Caerostris</taxon>
    </lineage>
</organism>
<comment type="caution">
    <text evidence="1">The sequence shown here is derived from an EMBL/GenBank/DDBJ whole genome shotgun (WGS) entry which is preliminary data.</text>
</comment>
<dbReference type="Proteomes" id="UP001054945">
    <property type="component" value="Unassembled WGS sequence"/>
</dbReference>
<evidence type="ECO:0000313" key="2">
    <source>
        <dbReference type="Proteomes" id="UP001054945"/>
    </source>
</evidence>
<evidence type="ECO:0000313" key="1">
    <source>
        <dbReference type="EMBL" id="GIY11399.1"/>
    </source>
</evidence>
<dbReference type="AlphaFoldDB" id="A0AAV4QRG5"/>
<dbReference type="EMBL" id="BPLR01006642">
    <property type="protein sequence ID" value="GIY11399.1"/>
    <property type="molecule type" value="Genomic_DNA"/>
</dbReference>
<gene>
    <name evidence="1" type="ORF">CEXT_372291</name>
</gene>
<keyword evidence="2" id="KW-1185">Reference proteome</keyword>
<name>A0AAV4QRG5_CAEEX</name>
<accession>A0AAV4QRG5</accession>
<proteinExistence type="predicted"/>
<protein>
    <submittedName>
        <fullName evidence="1">Uncharacterized protein</fullName>
    </submittedName>
</protein>